<keyword evidence="2" id="KW-1185">Reference proteome</keyword>
<comment type="caution">
    <text evidence="1">The sequence shown here is derived from an EMBL/GenBank/DDBJ whole genome shotgun (WGS) entry which is preliminary data.</text>
</comment>
<dbReference type="EMBL" id="JAAAUY010000220">
    <property type="protein sequence ID" value="KAF9333124.1"/>
    <property type="molecule type" value="Genomic_DNA"/>
</dbReference>
<proteinExistence type="predicted"/>
<dbReference type="AlphaFoldDB" id="A0A9P5SLP9"/>
<dbReference type="Proteomes" id="UP000696485">
    <property type="component" value="Unassembled WGS sequence"/>
</dbReference>
<reference evidence="1" key="1">
    <citation type="journal article" date="2020" name="Fungal Divers.">
        <title>Resolving the Mortierellaceae phylogeny through synthesis of multi-gene phylogenetics and phylogenomics.</title>
        <authorList>
            <person name="Vandepol N."/>
            <person name="Liber J."/>
            <person name="Desiro A."/>
            <person name="Na H."/>
            <person name="Kennedy M."/>
            <person name="Barry K."/>
            <person name="Grigoriev I.V."/>
            <person name="Miller A.N."/>
            <person name="O'Donnell K."/>
            <person name="Stajich J.E."/>
            <person name="Bonito G."/>
        </authorList>
    </citation>
    <scope>NUCLEOTIDE SEQUENCE</scope>
    <source>
        <strain evidence="1">NVP1</strain>
    </source>
</reference>
<evidence type="ECO:0000313" key="2">
    <source>
        <dbReference type="Proteomes" id="UP000696485"/>
    </source>
</evidence>
<protein>
    <submittedName>
        <fullName evidence="1">Uncharacterized protein</fullName>
    </submittedName>
</protein>
<organism evidence="1 2">
    <name type="scientific">Podila minutissima</name>
    <dbReference type="NCBI Taxonomy" id="64525"/>
    <lineage>
        <taxon>Eukaryota</taxon>
        <taxon>Fungi</taxon>
        <taxon>Fungi incertae sedis</taxon>
        <taxon>Mucoromycota</taxon>
        <taxon>Mortierellomycotina</taxon>
        <taxon>Mortierellomycetes</taxon>
        <taxon>Mortierellales</taxon>
        <taxon>Mortierellaceae</taxon>
        <taxon>Podila</taxon>
    </lineage>
</organism>
<name>A0A9P5SLP9_9FUNG</name>
<gene>
    <name evidence="1" type="ORF">BG006_003997</name>
</gene>
<accession>A0A9P5SLP9</accession>
<evidence type="ECO:0000313" key="1">
    <source>
        <dbReference type="EMBL" id="KAF9333124.1"/>
    </source>
</evidence>
<sequence length="287" mass="31722">MSLVPALEAVNPIVTLLKGELLSALFPGISEDSNAVPSIASFNTMIASRLTVLAITQDEHSENLAFIVLRLMQHLALLVEHNNTHMAPNFFSIWRFVLQDILAGPPDLSIELLEMEGTLMPLHVSCNVIGCGQADIGVYLVDPHRAPPSQPSDPPTRLAFRTVRDNARISLALEKRHIDTFSSFPIIAETRGSRVTLYSIRRYGDVFGVGLATRETITVPTTVHEFKSFLQSNSLDILLAFGEHMRAHATHVRDVLEATKRDDRAAQPPGAMPHVVFPPFVQDDMNF</sequence>